<dbReference type="KEGG" id="msaa:QYS49_05425"/>
<dbReference type="RefSeq" id="WP_308350198.1">
    <property type="nucleotide sequence ID" value="NZ_CP129971.1"/>
</dbReference>
<dbReference type="Proteomes" id="UP001230496">
    <property type="component" value="Chromosome"/>
</dbReference>
<dbReference type="Pfam" id="PF03966">
    <property type="entry name" value="Trm112p"/>
    <property type="match status" value="1"/>
</dbReference>
<dbReference type="SUPFAM" id="SSF158997">
    <property type="entry name" value="Trm112p-like"/>
    <property type="match status" value="1"/>
</dbReference>
<proteinExistence type="predicted"/>
<reference evidence="1 2" key="1">
    <citation type="submission" date="2023-08" db="EMBL/GenBank/DDBJ databases">
        <title>Comparative genomics and taxonomic characterization of three novel marine species of genus Marivirga.</title>
        <authorList>
            <person name="Muhammad N."/>
            <person name="Kim S.-G."/>
        </authorList>
    </citation>
    <scope>NUCLEOTIDE SEQUENCE [LARGE SCALE GENOMIC DNA]</scope>
    <source>
        <strain evidence="1 2">BDSF4-3</strain>
    </source>
</reference>
<sequence>MQSRLLKKMCCPFDKGDLNISIFKQEEEEIIEGLLTCSACQRYFPIIYGIPIMTPDEYRQKSLEAPVMKKWGLELPAGDQSFRLDGPTHARALEMGGDE</sequence>
<organism evidence="1 2">
    <name type="scientific">Marivirga salinarum</name>
    <dbReference type="NCBI Taxonomy" id="3059078"/>
    <lineage>
        <taxon>Bacteria</taxon>
        <taxon>Pseudomonadati</taxon>
        <taxon>Bacteroidota</taxon>
        <taxon>Cytophagia</taxon>
        <taxon>Cytophagales</taxon>
        <taxon>Marivirgaceae</taxon>
        <taxon>Marivirga</taxon>
    </lineage>
</organism>
<protein>
    <submittedName>
        <fullName evidence="1">Trm112 family protein</fullName>
    </submittedName>
</protein>
<evidence type="ECO:0000313" key="2">
    <source>
        <dbReference type="Proteomes" id="UP001230496"/>
    </source>
</evidence>
<dbReference type="EMBL" id="CP129971">
    <property type="protein sequence ID" value="WKK76722.1"/>
    <property type="molecule type" value="Genomic_DNA"/>
</dbReference>
<dbReference type="AlphaFoldDB" id="A0AA49GC15"/>
<dbReference type="Gene3D" id="2.20.25.10">
    <property type="match status" value="1"/>
</dbReference>
<name>A0AA49GC15_9BACT</name>
<evidence type="ECO:0000313" key="1">
    <source>
        <dbReference type="EMBL" id="WKK76722.1"/>
    </source>
</evidence>
<keyword evidence="2" id="KW-1185">Reference proteome</keyword>
<accession>A0AA49GC15</accession>
<gene>
    <name evidence="1" type="ORF">QYS49_05425</name>
</gene>
<dbReference type="InterPro" id="IPR005651">
    <property type="entry name" value="Trm112-like"/>
</dbReference>